<sequence length="194" mass="21023">MLKERLLGSSTGAPGIPLIGSLVVLGLLLLYTGSFPGIGPLWVLPALLVFFGLGVAWFVRLVRALVDPAGRSGVGRNLLRWAAPPLIGILALTLPLEESRFALSAESFEKVARSAVAGSADWKMGPGRLGLFDVSWAARHGNTVRFALVGGGNGIHQHGVIWSPRGEPPLPEEEEYEPDVEHYYGPWYLWNENF</sequence>
<dbReference type="Proteomes" id="UP001500831">
    <property type="component" value="Unassembled WGS sequence"/>
</dbReference>
<gene>
    <name evidence="2" type="ORF">GCM10010517_17000</name>
</gene>
<evidence type="ECO:0008006" key="4">
    <source>
        <dbReference type="Google" id="ProtNLM"/>
    </source>
</evidence>
<comment type="caution">
    <text evidence="2">The sequence shown here is derived from an EMBL/GenBank/DDBJ whole genome shotgun (WGS) entry which is preliminary data.</text>
</comment>
<protein>
    <recommendedName>
        <fullName evidence="4">DUF1109 domain-containing protein</fullName>
    </recommendedName>
</protein>
<feature type="transmembrane region" description="Helical" evidence="1">
    <location>
        <begin position="12"/>
        <end position="31"/>
    </location>
</feature>
<keyword evidence="1" id="KW-0812">Transmembrane</keyword>
<evidence type="ECO:0000313" key="2">
    <source>
        <dbReference type="EMBL" id="GAA2858543.1"/>
    </source>
</evidence>
<name>A0ABN3VSV8_9ACTN</name>
<proteinExistence type="predicted"/>
<reference evidence="2 3" key="1">
    <citation type="journal article" date="2019" name="Int. J. Syst. Evol. Microbiol.">
        <title>The Global Catalogue of Microorganisms (GCM) 10K type strain sequencing project: providing services to taxonomists for standard genome sequencing and annotation.</title>
        <authorList>
            <consortium name="The Broad Institute Genomics Platform"/>
            <consortium name="The Broad Institute Genome Sequencing Center for Infectious Disease"/>
            <person name="Wu L."/>
            <person name="Ma J."/>
        </authorList>
    </citation>
    <scope>NUCLEOTIDE SEQUENCE [LARGE SCALE GENOMIC DNA]</scope>
    <source>
        <strain evidence="2 3">JCM 6242</strain>
    </source>
</reference>
<accession>A0ABN3VSV8</accession>
<evidence type="ECO:0000313" key="3">
    <source>
        <dbReference type="Proteomes" id="UP001500831"/>
    </source>
</evidence>
<feature type="transmembrane region" description="Helical" evidence="1">
    <location>
        <begin position="43"/>
        <end position="66"/>
    </location>
</feature>
<organism evidence="2 3">
    <name type="scientific">Streptosporangium fragile</name>
    <dbReference type="NCBI Taxonomy" id="46186"/>
    <lineage>
        <taxon>Bacteria</taxon>
        <taxon>Bacillati</taxon>
        <taxon>Actinomycetota</taxon>
        <taxon>Actinomycetes</taxon>
        <taxon>Streptosporangiales</taxon>
        <taxon>Streptosporangiaceae</taxon>
        <taxon>Streptosporangium</taxon>
    </lineage>
</organism>
<keyword evidence="1" id="KW-1133">Transmembrane helix</keyword>
<keyword evidence="3" id="KW-1185">Reference proteome</keyword>
<keyword evidence="1" id="KW-0472">Membrane</keyword>
<evidence type="ECO:0000256" key="1">
    <source>
        <dbReference type="SAM" id="Phobius"/>
    </source>
</evidence>
<dbReference type="EMBL" id="BAAAVI010000009">
    <property type="protein sequence ID" value="GAA2858543.1"/>
    <property type="molecule type" value="Genomic_DNA"/>
</dbReference>